<evidence type="ECO:0000259" key="4">
    <source>
        <dbReference type="PROSITE" id="PS01124"/>
    </source>
</evidence>
<proteinExistence type="predicted"/>
<dbReference type="PROSITE" id="PS00041">
    <property type="entry name" value="HTH_ARAC_FAMILY_1"/>
    <property type="match status" value="1"/>
</dbReference>
<keyword evidence="6" id="KW-1185">Reference proteome</keyword>
<dbReference type="InterPro" id="IPR009057">
    <property type="entry name" value="Homeodomain-like_sf"/>
</dbReference>
<keyword evidence="2" id="KW-0238">DNA-binding</keyword>
<dbReference type="RefSeq" id="WP_128157015.1">
    <property type="nucleotide sequence ID" value="NZ_JBHSOM010000004.1"/>
</dbReference>
<dbReference type="SMART" id="SM00342">
    <property type="entry name" value="HTH_ARAC"/>
    <property type="match status" value="1"/>
</dbReference>
<dbReference type="AlphaFoldDB" id="A0A3S3LY90"/>
<dbReference type="SUPFAM" id="SSF46689">
    <property type="entry name" value="Homeodomain-like"/>
    <property type="match status" value="1"/>
</dbReference>
<dbReference type="EMBL" id="SAVA01000008">
    <property type="protein sequence ID" value="RWR50828.1"/>
    <property type="molecule type" value="Genomic_DNA"/>
</dbReference>
<protein>
    <submittedName>
        <fullName evidence="5">AraC family transcriptional regulator</fullName>
    </submittedName>
</protein>
<dbReference type="InterPro" id="IPR018060">
    <property type="entry name" value="HTH_AraC"/>
</dbReference>
<evidence type="ECO:0000313" key="6">
    <source>
        <dbReference type="Proteomes" id="UP000288071"/>
    </source>
</evidence>
<keyword evidence="3" id="KW-0804">Transcription</keyword>
<dbReference type="PRINTS" id="PR00032">
    <property type="entry name" value="HTHARAC"/>
</dbReference>
<dbReference type="GO" id="GO:0000976">
    <property type="term" value="F:transcription cis-regulatory region binding"/>
    <property type="evidence" value="ECO:0007669"/>
    <property type="project" value="TreeGrafter"/>
</dbReference>
<evidence type="ECO:0000256" key="3">
    <source>
        <dbReference type="ARBA" id="ARBA00023163"/>
    </source>
</evidence>
<dbReference type="PANTHER" id="PTHR47894:SF1">
    <property type="entry name" value="HTH-TYPE TRANSCRIPTIONAL REGULATOR VQSM"/>
    <property type="match status" value="1"/>
</dbReference>
<reference evidence="5 6" key="2">
    <citation type="submission" date="2019-01" db="EMBL/GenBank/DDBJ databases">
        <title>Sinorhodobacter populi sp. nov. isolated from the symptomatic bark tissue of Populus euramericana canker.</title>
        <authorList>
            <person name="Xu G."/>
        </authorList>
    </citation>
    <scope>NUCLEOTIDE SEQUENCE [LARGE SCALE GENOMIC DNA]</scope>
    <source>
        <strain evidence="5 6">CGMCC 1.12963</strain>
    </source>
</reference>
<accession>A0A3S3LY90</accession>
<dbReference type="PROSITE" id="PS01124">
    <property type="entry name" value="HTH_ARAC_FAMILY_2"/>
    <property type="match status" value="1"/>
</dbReference>
<dbReference type="InterPro" id="IPR032687">
    <property type="entry name" value="AraC-type_N"/>
</dbReference>
<evidence type="ECO:0000256" key="2">
    <source>
        <dbReference type="ARBA" id="ARBA00023125"/>
    </source>
</evidence>
<reference evidence="6" key="1">
    <citation type="submission" date="2019-01" db="EMBL/GenBank/DDBJ databases">
        <title>Sinorhodobacter populi sp. nov. isolated from the symptomatic bark tissue of Populus euramericana canker.</title>
        <authorList>
            <person name="Li Y."/>
        </authorList>
    </citation>
    <scope>NUCLEOTIDE SEQUENCE [LARGE SCALE GENOMIC DNA]</scope>
    <source>
        <strain evidence="6">CGMCC 1.12963</strain>
    </source>
</reference>
<name>A0A3S3LY90_9RHOB</name>
<dbReference type="Proteomes" id="UP000288071">
    <property type="component" value="Unassembled WGS sequence"/>
</dbReference>
<feature type="domain" description="HTH araC/xylS-type" evidence="4">
    <location>
        <begin position="244"/>
        <end position="325"/>
    </location>
</feature>
<keyword evidence="1" id="KW-0805">Transcription regulation</keyword>
<dbReference type="Pfam" id="PF12625">
    <property type="entry name" value="Arabinose_bd"/>
    <property type="match status" value="1"/>
</dbReference>
<dbReference type="PANTHER" id="PTHR47894">
    <property type="entry name" value="HTH-TYPE TRANSCRIPTIONAL REGULATOR GADX"/>
    <property type="match status" value="1"/>
</dbReference>
<dbReference type="GO" id="GO:0003700">
    <property type="term" value="F:DNA-binding transcription factor activity"/>
    <property type="evidence" value="ECO:0007669"/>
    <property type="project" value="InterPro"/>
</dbReference>
<gene>
    <name evidence="5" type="ORF">EOW66_14485</name>
</gene>
<evidence type="ECO:0000313" key="5">
    <source>
        <dbReference type="EMBL" id="RWR50828.1"/>
    </source>
</evidence>
<dbReference type="Gene3D" id="1.10.10.60">
    <property type="entry name" value="Homeodomain-like"/>
    <property type="match status" value="1"/>
</dbReference>
<sequence>MERRMIAPGFVEDALACLAAQGIEAGPLLRKVGLPAVVADPITGAEFGALWLAMAEAARDEFFGLGARPMRPGSFALMCQAALHTGTLGHALRRALRFLNVVLDEPQGRLVVHGTEAEVVLSSAAPRSAFAYRTYWLILLGLACWLIGRRIPLRQVEFACPAPAHRVDYRLFFGAPVHFDRKASRLRFDAAYLALPVIRSERALKVFLRGAPANLLVRYRHDAGLAARLRAELRAAPPGQWPGVEEVAARFGLSPATLRRHLRAEGQGFAAIRDEVRAVAAQRLLRESARPVAAIAADLGYSEPAAFHRAFRKWTGLSPGAFRATAATG</sequence>
<dbReference type="InterPro" id="IPR020449">
    <property type="entry name" value="Tscrpt_reg_AraC-type_HTH"/>
</dbReference>
<evidence type="ECO:0000256" key="1">
    <source>
        <dbReference type="ARBA" id="ARBA00023015"/>
    </source>
</evidence>
<dbReference type="Pfam" id="PF12833">
    <property type="entry name" value="HTH_18"/>
    <property type="match status" value="1"/>
</dbReference>
<comment type="caution">
    <text evidence="5">The sequence shown here is derived from an EMBL/GenBank/DDBJ whole genome shotgun (WGS) entry which is preliminary data.</text>
</comment>
<dbReference type="InterPro" id="IPR018062">
    <property type="entry name" value="HTH_AraC-typ_CS"/>
</dbReference>
<dbReference type="GO" id="GO:0005829">
    <property type="term" value="C:cytosol"/>
    <property type="evidence" value="ECO:0007669"/>
    <property type="project" value="TreeGrafter"/>
</dbReference>
<organism evidence="5 6">
    <name type="scientific">Paenirhodobacter huangdaonensis</name>
    <dbReference type="NCBI Taxonomy" id="2501515"/>
    <lineage>
        <taxon>Bacteria</taxon>
        <taxon>Pseudomonadati</taxon>
        <taxon>Pseudomonadota</taxon>
        <taxon>Alphaproteobacteria</taxon>
        <taxon>Rhodobacterales</taxon>
        <taxon>Rhodobacter group</taxon>
        <taxon>Paenirhodobacter</taxon>
    </lineage>
</organism>